<feature type="repeat" description="ANK" evidence="4">
    <location>
        <begin position="111"/>
        <end position="143"/>
    </location>
</feature>
<protein>
    <submittedName>
        <fullName evidence="7">Ankyrin repeat domain-containing protein 24</fullName>
    </submittedName>
</protein>
<keyword evidence="2 4" id="KW-0040">ANK repeat</keyword>
<evidence type="ECO:0000313" key="7">
    <source>
        <dbReference type="EMBL" id="EGW03104.1"/>
    </source>
</evidence>
<evidence type="ECO:0000313" key="8">
    <source>
        <dbReference type="Proteomes" id="UP000001075"/>
    </source>
</evidence>
<evidence type="ECO:0000256" key="3">
    <source>
        <dbReference type="ARBA" id="ARBA00023054"/>
    </source>
</evidence>
<evidence type="ECO:0000256" key="1">
    <source>
        <dbReference type="ARBA" id="ARBA00022737"/>
    </source>
</evidence>
<feature type="region of interest" description="Disordered" evidence="6">
    <location>
        <begin position="591"/>
        <end position="618"/>
    </location>
</feature>
<dbReference type="SUPFAM" id="SSF48403">
    <property type="entry name" value="Ankyrin repeat"/>
    <property type="match status" value="1"/>
</dbReference>
<accession>G3HSI3</accession>
<feature type="region of interest" description="Disordered" evidence="6">
    <location>
        <begin position="200"/>
        <end position="254"/>
    </location>
</feature>
<feature type="coiled-coil region" evidence="5">
    <location>
        <begin position="911"/>
        <end position="1010"/>
    </location>
</feature>
<organism evidence="7 8">
    <name type="scientific">Cricetulus griseus</name>
    <name type="common">Chinese hamster</name>
    <name type="synonym">Cricetulus barabensis griseus</name>
    <dbReference type="NCBI Taxonomy" id="10029"/>
    <lineage>
        <taxon>Eukaryota</taxon>
        <taxon>Metazoa</taxon>
        <taxon>Chordata</taxon>
        <taxon>Craniata</taxon>
        <taxon>Vertebrata</taxon>
        <taxon>Euteleostomi</taxon>
        <taxon>Mammalia</taxon>
        <taxon>Eutheria</taxon>
        <taxon>Euarchontoglires</taxon>
        <taxon>Glires</taxon>
        <taxon>Rodentia</taxon>
        <taxon>Myomorpha</taxon>
        <taxon>Muroidea</taxon>
        <taxon>Cricetidae</taxon>
        <taxon>Cricetinae</taxon>
        <taxon>Cricetulus</taxon>
    </lineage>
</organism>
<dbReference type="FunCoup" id="G3HSI3">
    <property type="interactions" value="5"/>
</dbReference>
<proteinExistence type="predicted"/>
<keyword evidence="1" id="KW-0677">Repeat</keyword>
<dbReference type="AlphaFoldDB" id="G3HSI3"/>
<reference evidence="8" key="1">
    <citation type="journal article" date="2011" name="Nat. Biotechnol.">
        <title>The genomic sequence of the Chinese hamster ovary (CHO)-K1 cell line.</title>
        <authorList>
            <person name="Xu X."/>
            <person name="Nagarajan H."/>
            <person name="Lewis N.E."/>
            <person name="Pan S."/>
            <person name="Cai Z."/>
            <person name="Liu X."/>
            <person name="Chen W."/>
            <person name="Xie M."/>
            <person name="Wang W."/>
            <person name="Hammond S."/>
            <person name="Andersen M.R."/>
            <person name="Neff N."/>
            <person name="Passarelli B."/>
            <person name="Koh W."/>
            <person name="Fan H.C."/>
            <person name="Wang J."/>
            <person name="Gui Y."/>
            <person name="Lee K.H."/>
            <person name="Betenbaugh M.J."/>
            <person name="Quake S.R."/>
            <person name="Famili I."/>
            <person name="Palsson B.O."/>
            <person name="Wang J."/>
        </authorList>
    </citation>
    <scope>NUCLEOTIDE SEQUENCE [LARGE SCALE GENOMIC DNA]</scope>
    <source>
        <strain evidence="8">CHO K1 cell line</strain>
    </source>
</reference>
<feature type="compositionally biased region" description="Polar residues" evidence="6">
    <location>
        <begin position="398"/>
        <end position="423"/>
    </location>
</feature>
<dbReference type="Gene3D" id="1.25.40.20">
    <property type="entry name" value="Ankyrin repeat-containing domain"/>
    <property type="match status" value="1"/>
</dbReference>
<dbReference type="GO" id="GO:0003779">
    <property type="term" value="F:actin binding"/>
    <property type="evidence" value="ECO:0007669"/>
    <property type="project" value="InterPro"/>
</dbReference>
<dbReference type="InParanoid" id="G3HSI3"/>
<dbReference type="PROSITE" id="PS50088">
    <property type="entry name" value="ANK_REPEAT"/>
    <property type="match status" value="3"/>
</dbReference>
<dbReference type="SMART" id="SM00248">
    <property type="entry name" value="ANK"/>
    <property type="match status" value="3"/>
</dbReference>
<evidence type="ECO:0000256" key="5">
    <source>
        <dbReference type="SAM" id="Coils"/>
    </source>
</evidence>
<dbReference type="PANTHER" id="PTHR24129:SF0">
    <property type="entry name" value="ANKYCORBIN"/>
    <property type="match status" value="1"/>
</dbReference>
<dbReference type="Pfam" id="PF12796">
    <property type="entry name" value="Ank_2"/>
    <property type="match status" value="1"/>
</dbReference>
<dbReference type="STRING" id="10029.G3HSI3"/>
<feature type="repeat" description="ANK" evidence="4">
    <location>
        <begin position="144"/>
        <end position="176"/>
    </location>
</feature>
<sequence length="1052" mass="108590">MKQLCLCAAASFTGQDWGKSDQRLLQAVENNDVARVASLITHKGLVPTKLDPEGKSAFHLAAMRGAAGCLEVMLAQGADIMSTDGAAAGGCLSCSQLLCSFKAHMNPRDRSGATPLIIAAQMCHTDLCHLLLQQGASANDQDLQGRTALMLACEGGSPKTVEVLLQGGAQPGITDVLGQDATHYGALSGDKLILQLLQESAQHPSPASASLEEDSGEASSQNSMSSHEKRGAPKKRKAPQPPASTPVPEKESLGWEVESLQSRLSLLENERENTSYDVATLQDEEGELPDFPGTDARPPTEELVASLQEQVAQLTRQNQELLEKVQILEEFEKDEVQMAEDSQPEVVPLVLYDLLRAELEQLRRQHTEAMHTLRQQQEVTGGHGGEEIAQNEREDKGTSTQNGPSVPEVNGTTYPETTANGTKLQAGGSMGVGNTEAVLIESEVAGSEATEKDGVAADAVDTRTSVVQALDVKTVGDNAESKLLAAEATGGKENPGMEADGERVVQEGLPGAGIRDVEATTVRATDLRDTGIQTTGAEATAVKHTGVQATVAEVIGVKVIGVQATETGATMTEGQGGQATGGEPTTLESTAAEATGAQATALESTAAEATGAQATALESTAAEATGAQATALESTAAEATGAQATALESTAAEATGAQATALESTAAEATGAQATALESTAAEATGAQATALESTAAEATGAQATALESTAAEATGAQATALESTAAEATGAQATALESTAAEATGAQATALESTAAEATGAQATALESTAAEATGAQATALESTAAEATGAQATALESTAAEATGAQATALESTAAEATGAQATALESTAALTVHFRIRGCLSRATHLVARGARLDQNAPGVGWESRTILEVEKLSALWEGGENPWIQASLGLSVPRVTCGLGPQVQREALFMKSERHAAEAQLATAEQQLRGLRTEAERARQAQSRAQEALDKAKEKDKKITELSKEVFTLKESLKAQQAAPASSKEEEALRGQVTALQQRMEEKAREHGAVVALYRSHLLCAIQGQMDEDVQCILSQILQMQRLQAQGR</sequence>
<dbReference type="Pfam" id="PF00023">
    <property type="entry name" value="Ank"/>
    <property type="match status" value="1"/>
</dbReference>
<dbReference type="PANTHER" id="PTHR24129">
    <property type="entry name" value="ANKYCORBIN"/>
    <property type="match status" value="1"/>
</dbReference>
<feature type="repeat" description="ANK" evidence="4">
    <location>
        <begin position="53"/>
        <end position="85"/>
    </location>
</feature>
<feature type="region of interest" description="Disordered" evidence="6">
    <location>
        <begin position="391"/>
        <end position="430"/>
    </location>
</feature>
<dbReference type="PROSITE" id="PS50297">
    <property type="entry name" value="ANK_REP_REGION"/>
    <property type="match status" value="3"/>
</dbReference>
<name>G3HSI3_CRIGR</name>
<dbReference type="Proteomes" id="UP000001075">
    <property type="component" value="Unassembled WGS sequence"/>
</dbReference>
<evidence type="ECO:0000256" key="2">
    <source>
        <dbReference type="ARBA" id="ARBA00023043"/>
    </source>
</evidence>
<keyword evidence="3 5" id="KW-0175">Coiled coil</keyword>
<dbReference type="InterPro" id="IPR036770">
    <property type="entry name" value="Ankyrin_rpt-contain_sf"/>
</dbReference>
<dbReference type="InterPro" id="IPR002110">
    <property type="entry name" value="Ankyrin_rpt"/>
</dbReference>
<evidence type="ECO:0000256" key="6">
    <source>
        <dbReference type="SAM" id="MobiDB-lite"/>
    </source>
</evidence>
<gene>
    <name evidence="7" type="ORF">I79_013816</name>
</gene>
<dbReference type="InterPro" id="IPR042420">
    <property type="entry name" value="RAI14/UACA"/>
</dbReference>
<evidence type="ECO:0000256" key="4">
    <source>
        <dbReference type="PROSITE-ProRule" id="PRU00023"/>
    </source>
</evidence>
<dbReference type="EMBL" id="JH000665">
    <property type="protein sequence ID" value="EGW03104.1"/>
    <property type="molecule type" value="Genomic_DNA"/>
</dbReference>